<feature type="compositionally biased region" description="Basic and acidic residues" evidence="1">
    <location>
        <begin position="7"/>
        <end position="22"/>
    </location>
</feature>
<dbReference type="SUPFAM" id="SSF54695">
    <property type="entry name" value="POZ domain"/>
    <property type="match status" value="1"/>
</dbReference>
<dbReference type="InterPro" id="IPR011333">
    <property type="entry name" value="SKP1/BTB/POZ_sf"/>
</dbReference>
<accession>A0A2G5VB22</accession>
<evidence type="ECO:0000259" key="2">
    <source>
        <dbReference type="PROSITE" id="PS50097"/>
    </source>
</evidence>
<protein>
    <recommendedName>
        <fullName evidence="2">BTB domain-containing protein</fullName>
    </recommendedName>
</protein>
<evidence type="ECO:0000313" key="4">
    <source>
        <dbReference type="Proteomes" id="UP000230233"/>
    </source>
</evidence>
<proteinExistence type="predicted"/>
<comment type="caution">
    <text evidence="3">The sequence shown here is derived from an EMBL/GenBank/DDBJ whole genome shotgun (WGS) entry which is preliminary data.</text>
</comment>
<dbReference type="AlphaFoldDB" id="A0A2G5VB22"/>
<dbReference type="CDD" id="cd00121">
    <property type="entry name" value="MATH"/>
    <property type="match status" value="1"/>
</dbReference>
<dbReference type="EMBL" id="PDUG01000002">
    <property type="protein sequence ID" value="PIC48989.1"/>
    <property type="molecule type" value="Genomic_DNA"/>
</dbReference>
<dbReference type="Proteomes" id="UP000230233">
    <property type="component" value="Chromosome II"/>
</dbReference>
<feature type="domain" description="BTB" evidence="2">
    <location>
        <begin position="230"/>
        <end position="289"/>
    </location>
</feature>
<dbReference type="SMART" id="SM00061">
    <property type="entry name" value="MATH"/>
    <property type="match status" value="1"/>
</dbReference>
<organism evidence="3 4">
    <name type="scientific">Caenorhabditis nigoni</name>
    <dbReference type="NCBI Taxonomy" id="1611254"/>
    <lineage>
        <taxon>Eukaryota</taxon>
        <taxon>Metazoa</taxon>
        <taxon>Ecdysozoa</taxon>
        <taxon>Nematoda</taxon>
        <taxon>Chromadorea</taxon>
        <taxon>Rhabditida</taxon>
        <taxon>Rhabditina</taxon>
        <taxon>Rhabditomorpha</taxon>
        <taxon>Rhabditoidea</taxon>
        <taxon>Rhabditidae</taxon>
        <taxon>Peloderinae</taxon>
        <taxon>Caenorhabditis</taxon>
    </lineage>
</organism>
<dbReference type="Gene3D" id="3.30.710.10">
    <property type="entry name" value="Potassium Channel Kv1.1, Chain A"/>
    <property type="match status" value="1"/>
</dbReference>
<dbReference type="InterPro" id="IPR052664">
    <property type="entry name" value="BTB-MATH_domain_protein"/>
</dbReference>
<evidence type="ECO:0000256" key="1">
    <source>
        <dbReference type="SAM" id="MobiDB-lite"/>
    </source>
</evidence>
<dbReference type="PROSITE" id="PS50097">
    <property type="entry name" value="BTB"/>
    <property type="match status" value="1"/>
</dbReference>
<dbReference type="Gene3D" id="2.60.210.10">
    <property type="entry name" value="Apoptosis, Tumor Necrosis Factor Receptor Associated Protein 2, Chain A"/>
    <property type="match status" value="1"/>
</dbReference>
<keyword evidence="4" id="KW-1185">Reference proteome</keyword>
<reference evidence="4" key="1">
    <citation type="submission" date="2017-10" db="EMBL/GenBank/DDBJ databases">
        <title>Rapid genome shrinkage in a self-fertile nematode reveals novel sperm competition proteins.</title>
        <authorList>
            <person name="Yin D."/>
            <person name="Schwarz E.M."/>
            <person name="Thomas C.G."/>
            <person name="Felde R.L."/>
            <person name="Korf I.F."/>
            <person name="Cutter A.D."/>
            <person name="Schartner C.M."/>
            <person name="Ralston E.J."/>
            <person name="Meyer B.J."/>
            <person name="Haag E.S."/>
        </authorList>
    </citation>
    <scope>NUCLEOTIDE SEQUENCE [LARGE SCALE GENOMIC DNA]</scope>
    <source>
        <strain evidence="4">JU1422</strain>
    </source>
</reference>
<name>A0A2G5VB22_9PELO</name>
<dbReference type="PANTHER" id="PTHR22743">
    <property type="entry name" value="MEPRIN/TRAF-LIKE MATH FAMILY-C.ELEGANS"/>
    <property type="match status" value="1"/>
</dbReference>
<dbReference type="CDD" id="cd18186">
    <property type="entry name" value="BTB_POZ_ZBTB_KLHL-like"/>
    <property type="match status" value="1"/>
</dbReference>
<dbReference type="PANTHER" id="PTHR22743:SF165">
    <property type="entry name" value="BTB AND MATH DOMAIN CONTAINING-RELATED"/>
    <property type="match status" value="1"/>
</dbReference>
<gene>
    <name evidence="3" type="primary">Cnig_chr_II.g7758</name>
    <name evidence="3" type="ORF">B9Z55_007758</name>
</gene>
<dbReference type="Pfam" id="PF00651">
    <property type="entry name" value="BTB"/>
    <property type="match status" value="1"/>
</dbReference>
<dbReference type="InterPro" id="IPR000210">
    <property type="entry name" value="BTB/POZ_dom"/>
</dbReference>
<dbReference type="SUPFAM" id="SSF49599">
    <property type="entry name" value="TRAF domain-like"/>
    <property type="match status" value="1"/>
</dbReference>
<dbReference type="InterPro" id="IPR002083">
    <property type="entry name" value="MATH/TRAF_dom"/>
</dbReference>
<evidence type="ECO:0000313" key="3">
    <source>
        <dbReference type="EMBL" id="PIC48989.1"/>
    </source>
</evidence>
<dbReference type="InterPro" id="IPR008974">
    <property type="entry name" value="TRAF-like"/>
</dbReference>
<feature type="region of interest" description="Disordered" evidence="1">
    <location>
        <begin position="1"/>
        <end position="22"/>
    </location>
</feature>
<dbReference type="SMART" id="SM00225">
    <property type="entry name" value="BTB"/>
    <property type="match status" value="1"/>
</dbReference>
<dbReference type="Pfam" id="PF00917">
    <property type="entry name" value="MATH"/>
    <property type="match status" value="1"/>
</dbReference>
<sequence length="386" mass="44331">MDENNEELGKDPKIDSPAKKSEILEKLNSQEQKFDVFAKKLQSMEKSIAVISKFDDVEKKTMMKLEKQLESIEKSILSNNQNKKEQKPVKRFVLKQVFNNVNEFEENKESFSEFEEHYNAKWRLCVKRLEHHLGLYIYCKPVSSDKWSIKTELELKVVGKNQNAVIKTWESSNEKKVGLVISTFLEFEQMENEFFVDGNLTVEANVSITESAGLGIKKNREFDESQEDVSDVILVVQDTKFYVSKTYLAAQSAFFKTLLLGSFSESSKSEIALSGIDSDDFQCFLEVLYGESAIDDSTVEGILHIADMYATPMVIRKCEEFLLEKSKKSTKKLLEMVARYNLENLKKKCMSEIKTVADIRAVLPPNTEDMNHRILAELFDKALSLH</sequence>